<dbReference type="Gene3D" id="3.90.25.10">
    <property type="entry name" value="UDP-galactose 4-epimerase, domain 1"/>
    <property type="match status" value="1"/>
</dbReference>
<evidence type="ECO:0000313" key="2">
    <source>
        <dbReference type="EMBL" id="MCW3477311.1"/>
    </source>
</evidence>
<feature type="domain" description="NAD(P)-binding" evidence="1">
    <location>
        <begin position="50"/>
        <end position="307"/>
    </location>
</feature>
<sequence length="323" mass="33555">MTDARAIGGGPRRILLTGAGGFVAGHLVPRLRAAFPQAALTLCGGGNLDLDVTDAAAVRALVARVRPDACVHLAAVSAVPLARQDPDHAWRVNLHGTLALGDAILAAAPDCTMLYVSSAEIYGGSFRAGVPLDERAAPAPMNTYAATKAAADLALGAMAADGLRVVRLRPFNHTGPGQTPTFVVPAFARQVARIAAGLQPPSLQVGALDPRRDFLDVRDVCDAYVACLRRADAVAAGTILNIASGVPRRIGDILQALLALAGVRAEVETGAALLRPVDIPTACGDASAARVLLDWAPAIAWERTLRDVLDDWMARVRAEAVKG</sequence>
<dbReference type="Gene3D" id="3.40.50.720">
    <property type="entry name" value="NAD(P)-binding Rossmann-like Domain"/>
    <property type="match status" value="1"/>
</dbReference>
<dbReference type="RefSeq" id="WP_264716250.1">
    <property type="nucleotide sequence ID" value="NZ_JAPDNT010000035.1"/>
</dbReference>
<proteinExistence type="predicted"/>
<dbReference type="GO" id="GO:0008446">
    <property type="term" value="F:GDP-mannose 4,6-dehydratase activity"/>
    <property type="evidence" value="ECO:0007669"/>
    <property type="project" value="UniProtKB-EC"/>
</dbReference>
<dbReference type="InterPro" id="IPR016040">
    <property type="entry name" value="NAD(P)-bd_dom"/>
</dbReference>
<dbReference type="InterPro" id="IPR036291">
    <property type="entry name" value="NAD(P)-bd_dom_sf"/>
</dbReference>
<evidence type="ECO:0000259" key="1">
    <source>
        <dbReference type="Pfam" id="PF16363"/>
    </source>
</evidence>
<evidence type="ECO:0000313" key="3">
    <source>
        <dbReference type="Proteomes" id="UP001165679"/>
    </source>
</evidence>
<organism evidence="2 3">
    <name type="scientific">Limobrevibacterium gyesilva</name>
    <dbReference type="NCBI Taxonomy" id="2991712"/>
    <lineage>
        <taxon>Bacteria</taxon>
        <taxon>Pseudomonadati</taxon>
        <taxon>Pseudomonadota</taxon>
        <taxon>Alphaproteobacteria</taxon>
        <taxon>Acetobacterales</taxon>
        <taxon>Acetobacteraceae</taxon>
        <taxon>Limobrevibacterium</taxon>
    </lineage>
</organism>
<dbReference type="EMBL" id="JAPDNT010000035">
    <property type="protein sequence ID" value="MCW3477311.1"/>
    <property type="molecule type" value="Genomic_DNA"/>
</dbReference>
<dbReference type="Pfam" id="PF16363">
    <property type="entry name" value="GDP_Man_Dehyd"/>
    <property type="match status" value="1"/>
</dbReference>
<dbReference type="PANTHER" id="PTHR43000">
    <property type="entry name" value="DTDP-D-GLUCOSE 4,6-DEHYDRATASE-RELATED"/>
    <property type="match status" value="1"/>
</dbReference>
<dbReference type="AlphaFoldDB" id="A0AA41YRC6"/>
<dbReference type="EC" id="4.2.1.47" evidence="2"/>
<comment type="caution">
    <text evidence="2">The sequence shown here is derived from an EMBL/GenBank/DDBJ whole genome shotgun (WGS) entry which is preliminary data.</text>
</comment>
<protein>
    <submittedName>
        <fullName evidence="2">GDP-mannose 4,6-dehydratase</fullName>
        <ecNumber evidence="2">4.2.1.47</ecNumber>
    </submittedName>
</protein>
<accession>A0AA41YRC6</accession>
<gene>
    <name evidence="2" type="ORF">OL599_22340</name>
</gene>
<dbReference type="SUPFAM" id="SSF51735">
    <property type="entry name" value="NAD(P)-binding Rossmann-fold domains"/>
    <property type="match status" value="1"/>
</dbReference>
<dbReference type="Proteomes" id="UP001165679">
    <property type="component" value="Unassembled WGS sequence"/>
</dbReference>
<reference evidence="2" key="2">
    <citation type="submission" date="2022-10" db="EMBL/GenBank/DDBJ databases">
        <authorList>
            <person name="Trinh H.N."/>
        </authorList>
    </citation>
    <scope>NUCLEOTIDE SEQUENCE</scope>
    <source>
        <strain evidence="2">RN2-1</strain>
    </source>
</reference>
<keyword evidence="2" id="KW-0456">Lyase</keyword>
<reference evidence="2" key="1">
    <citation type="submission" date="2022-09" db="EMBL/GenBank/DDBJ databases">
        <title>Rhodovastum sp. nov. RN2-1 isolated from soil in Seongnam, South Korea.</title>
        <authorList>
            <person name="Le N.T."/>
        </authorList>
    </citation>
    <scope>NUCLEOTIDE SEQUENCE</scope>
    <source>
        <strain evidence="2">RN2-1</strain>
    </source>
</reference>
<name>A0AA41YRC6_9PROT</name>
<keyword evidence="3" id="KW-1185">Reference proteome</keyword>